<name>A0A6H1TZ55_9CYAN</name>
<dbReference type="RefSeq" id="WP_168569208.1">
    <property type="nucleotide sequence ID" value="NZ_CP051167.1"/>
</dbReference>
<evidence type="ECO:0000313" key="2">
    <source>
        <dbReference type="Proteomes" id="UP000500857"/>
    </source>
</evidence>
<sequence>MKTELTRQVARQNIEDSIEKVVAKMYESGKSFKTIAEYILLPEETVKAAYERYCQESL</sequence>
<protein>
    <submittedName>
        <fullName evidence="1">Uncharacterized protein</fullName>
    </submittedName>
</protein>
<dbReference type="Proteomes" id="UP000500857">
    <property type="component" value="Chromosome"/>
</dbReference>
<dbReference type="AlphaFoldDB" id="A0A6H1TZ55"/>
<gene>
    <name evidence="1" type="ORF">HCG48_11005</name>
</gene>
<dbReference type="Gene3D" id="1.10.10.60">
    <property type="entry name" value="Homeodomain-like"/>
    <property type="match status" value="1"/>
</dbReference>
<dbReference type="KEGG" id="oxy:HCG48_11005"/>
<organism evidence="1 2">
    <name type="scientific">Oxynema aestuarii AP17</name>
    <dbReference type="NCBI Taxonomy" id="2064643"/>
    <lineage>
        <taxon>Bacteria</taxon>
        <taxon>Bacillati</taxon>
        <taxon>Cyanobacteriota</taxon>
        <taxon>Cyanophyceae</taxon>
        <taxon>Oscillatoriophycideae</taxon>
        <taxon>Oscillatoriales</taxon>
        <taxon>Oscillatoriaceae</taxon>
        <taxon>Oxynema</taxon>
        <taxon>Oxynema aestuarii</taxon>
    </lineage>
</organism>
<dbReference type="EMBL" id="CP051167">
    <property type="protein sequence ID" value="QIZ71053.1"/>
    <property type="molecule type" value="Genomic_DNA"/>
</dbReference>
<proteinExistence type="predicted"/>
<reference evidence="1 2" key="1">
    <citation type="submission" date="2020-04" db="EMBL/GenBank/DDBJ databases">
        <authorList>
            <person name="Basu S."/>
            <person name="Maruthanayagam V."/>
            <person name="Chakraborty S."/>
            <person name="Pramanik A."/>
            <person name="Mukherjee J."/>
            <person name="Brink B."/>
        </authorList>
    </citation>
    <scope>NUCLEOTIDE SEQUENCE [LARGE SCALE GENOMIC DNA]</scope>
    <source>
        <strain evidence="1 2">AP17</strain>
    </source>
</reference>
<keyword evidence="2" id="KW-1185">Reference proteome</keyword>
<evidence type="ECO:0000313" key="1">
    <source>
        <dbReference type="EMBL" id="QIZ71053.1"/>
    </source>
</evidence>
<accession>A0A6H1TZ55</accession>